<keyword evidence="4" id="KW-1185">Reference proteome</keyword>
<accession>A0A4U6BNX4</accession>
<name>A0A4U6BNX4_9BRAD</name>
<organism evidence="3 4">
    <name type="scientific">Afipia massiliensis</name>
    <dbReference type="NCBI Taxonomy" id="211460"/>
    <lineage>
        <taxon>Bacteria</taxon>
        <taxon>Pseudomonadati</taxon>
        <taxon>Pseudomonadota</taxon>
        <taxon>Alphaproteobacteria</taxon>
        <taxon>Hyphomicrobiales</taxon>
        <taxon>Nitrobacteraceae</taxon>
        <taxon>Afipia</taxon>
    </lineage>
</organism>
<evidence type="ECO:0008006" key="5">
    <source>
        <dbReference type="Google" id="ProtNLM"/>
    </source>
</evidence>
<feature type="chain" id="PRO_5020442266" description="BA14K family protein" evidence="2">
    <location>
        <begin position="30"/>
        <end position="125"/>
    </location>
</feature>
<keyword evidence="2" id="KW-0732">Signal</keyword>
<feature type="region of interest" description="Disordered" evidence="1">
    <location>
        <begin position="29"/>
        <end position="58"/>
    </location>
</feature>
<feature type="signal peptide" evidence="2">
    <location>
        <begin position="1"/>
        <end position="29"/>
    </location>
</feature>
<gene>
    <name evidence="3" type="ORF">YH63_006815</name>
</gene>
<comment type="caution">
    <text evidence="3">The sequence shown here is derived from an EMBL/GenBank/DDBJ whole genome shotgun (WGS) entry which is preliminary data.</text>
</comment>
<dbReference type="OrthoDB" id="8138536at2"/>
<sequence>MALKSSGAKVLALLLASAAVAVVALGATAADAQSRKRTIENDPTYDGPPRKAVNSSYQRGRTRVYVTRRSWLDAGTEVVPGERKFTDYAFPPGYSYGQQIDRLYTSRRPLGDQWDTGTPFPFPLY</sequence>
<reference evidence="3" key="1">
    <citation type="submission" date="2019-04" db="EMBL/GenBank/DDBJ databases">
        <title>Whole genome sequencing of cave bacteria.</title>
        <authorList>
            <person name="Gan H.M."/>
            <person name="Barton H."/>
            <person name="Savka M.A."/>
        </authorList>
    </citation>
    <scope>NUCLEOTIDE SEQUENCE [LARGE SCALE GENOMIC DNA]</scope>
    <source>
        <strain evidence="3">LC387</strain>
    </source>
</reference>
<evidence type="ECO:0000313" key="4">
    <source>
        <dbReference type="Proteomes" id="UP000034832"/>
    </source>
</evidence>
<evidence type="ECO:0000313" key="3">
    <source>
        <dbReference type="EMBL" id="TKT71145.1"/>
    </source>
</evidence>
<proteinExistence type="predicted"/>
<evidence type="ECO:0000256" key="2">
    <source>
        <dbReference type="SAM" id="SignalP"/>
    </source>
</evidence>
<dbReference type="RefSeq" id="WP_046828251.1">
    <property type="nucleotide sequence ID" value="NZ_LBIA02000001.1"/>
</dbReference>
<dbReference type="EMBL" id="LBIA02000001">
    <property type="protein sequence ID" value="TKT71145.1"/>
    <property type="molecule type" value="Genomic_DNA"/>
</dbReference>
<dbReference type="Proteomes" id="UP000034832">
    <property type="component" value="Unassembled WGS sequence"/>
</dbReference>
<dbReference type="AlphaFoldDB" id="A0A4U6BNX4"/>
<protein>
    <recommendedName>
        <fullName evidence="5">BA14K family protein</fullName>
    </recommendedName>
</protein>
<evidence type="ECO:0000256" key="1">
    <source>
        <dbReference type="SAM" id="MobiDB-lite"/>
    </source>
</evidence>